<feature type="region of interest" description="Disordered" evidence="1">
    <location>
        <begin position="317"/>
        <end position="341"/>
    </location>
</feature>
<dbReference type="InterPro" id="IPR046558">
    <property type="entry name" value="DUF6712"/>
</dbReference>
<dbReference type="Pfam" id="PF20459">
    <property type="entry name" value="DUF6712"/>
    <property type="match status" value="1"/>
</dbReference>
<reference evidence="2" key="1">
    <citation type="journal article" date="2021" name="Proc. Natl. Acad. Sci. U.S.A.">
        <title>A Catalog of Tens of Thousands of Viruses from Human Metagenomes Reveals Hidden Associations with Chronic Diseases.</title>
        <authorList>
            <person name="Tisza M.J."/>
            <person name="Buck C.B."/>
        </authorList>
    </citation>
    <scope>NUCLEOTIDE SEQUENCE</scope>
    <source>
        <strain evidence="2">CtMOb8</strain>
    </source>
</reference>
<evidence type="ECO:0000313" key="2">
    <source>
        <dbReference type="EMBL" id="DAE12215.1"/>
    </source>
</evidence>
<evidence type="ECO:0000256" key="1">
    <source>
        <dbReference type="SAM" id="MobiDB-lite"/>
    </source>
</evidence>
<dbReference type="EMBL" id="BK015544">
    <property type="protein sequence ID" value="DAE12215.1"/>
    <property type="molecule type" value="Genomic_DNA"/>
</dbReference>
<organism evidence="2">
    <name type="scientific">Siphoviridae sp. ctMOb8</name>
    <dbReference type="NCBI Taxonomy" id="2825460"/>
    <lineage>
        <taxon>Viruses</taxon>
        <taxon>Duplodnaviria</taxon>
        <taxon>Heunggongvirae</taxon>
        <taxon>Uroviricota</taxon>
        <taxon>Caudoviricetes</taxon>
    </lineage>
</organism>
<accession>A0A8S5PYU9</accession>
<proteinExistence type="predicted"/>
<sequence length="351" mass="39807">MIISTTKELRLHIPSNAIDEISSLQGILDNSEKDFLRDKLGDSLYNRLCEYYQTISPDDFYLSVCNGEHIHQPWQQLLLMAQRVVAYDAMARFAYPQALSINGTGINVASSEDYGAASKDLIDKGVQGYKREAMVSLNQMLVMLEGWAKNCVKKQASDVQKTAESVPNTDNSVPKTGESVRTTEIKEITNLWKESTYYYLHHDLLIATCADLQHYLDIYESREKFIRLLPDLHFIQDEYISEAIGEPMVQQLLTSTDSEDKPLLRKVRRLMVAHLEERTTILTIDKTRRSAAHNEAVALRSSVLRLVEMRKAVGKANAEVKSADSENHSDNQKGYENNQPGSKIFVSPLLY</sequence>
<protein>
    <submittedName>
        <fullName evidence="2">Uncharacterized protein</fullName>
    </submittedName>
</protein>
<feature type="compositionally biased region" description="Basic and acidic residues" evidence="1">
    <location>
        <begin position="321"/>
        <end position="333"/>
    </location>
</feature>
<name>A0A8S5PYU9_9CAUD</name>